<feature type="compositionally biased region" description="Basic and acidic residues" evidence="1">
    <location>
        <begin position="349"/>
        <end position="363"/>
    </location>
</feature>
<dbReference type="EMBL" id="WIGN01000413">
    <property type="protein sequence ID" value="KAF6794271.1"/>
    <property type="molecule type" value="Genomic_DNA"/>
</dbReference>
<dbReference type="Proteomes" id="UP000652219">
    <property type="component" value="Unassembled WGS sequence"/>
</dbReference>
<evidence type="ECO:0000256" key="1">
    <source>
        <dbReference type="SAM" id="MobiDB-lite"/>
    </source>
</evidence>
<evidence type="ECO:0000313" key="3">
    <source>
        <dbReference type="Proteomes" id="UP000652219"/>
    </source>
</evidence>
<comment type="caution">
    <text evidence="2">The sequence shown here is derived from an EMBL/GenBank/DDBJ whole genome shotgun (WGS) entry which is preliminary data.</text>
</comment>
<feature type="region of interest" description="Disordered" evidence="1">
    <location>
        <begin position="337"/>
        <end position="363"/>
    </location>
</feature>
<organism evidence="2 3">
    <name type="scientific">Colletotrichum sojae</name>
    <dbReference type="NCBI Taxonomy" id="2175907"/>
    <lineage>
        <taxon>Eukaryota</taxon>
        <taxon>Fungi</taxon>
        <taxon>Dikarya</taxon>
        <taxon>Ascomycota</taxon>
        <taxon>Pezizomycotina</taxon>
        <taxon>Sordariomycetes</taxon>
        <taxon>Hypocreomycetidae</taxon>
        <taxon>Glomerellales</taxon>
        <taxon>Glomerellaceae</taxon>
        <taxon>Colletotrichum</taxon>
        <taxon>Colletotrichum orchidearum species complex</taxon>
    </lineage>
</organism>
<keyword evidence="3" id="KW-1185">Reference proteome</keyword>
<evidence type="ECO:0000313" key="2">
    <source>
        <dbReference type="EMBL" id="KAF6794271.1"/>
    </source>
</evidence>
<protein>
    <submittedName>
        <fullName evidence="2">Uncharacterized protein</fullName>
    </submittedName>
</protein>
<gene>
    <name evidence="2" type="ORF">CSOJ01_13722</name>
</gene>
<accession>A0A8H6IS34</accession>
<proteinExistence type="predicted"/>
<dbReference type="AlphaFoldDB" id="A0A8H6IS34"/>
<reference evidence="2 3" key="1">
    <citation type="journal article" date="2020" name="Phytopathology">
        <title>Genome Sequence Resources of Colletotrichum truncatum, C. plurivorum, C. musicola, and C. sojae: Four Species Pathogenic to Soybean (Glycine max).</title>
        <authorList>
            <person name="Rogerio F."/>
            <person name="Boufleur T.R."/>
            <person name="Ciampi-Guillardi M."/>
            <person name="Sukno S.A."/>
            <person name="Thon M.R."/>
            <person name="Massola Junior N.S."/>
            <person name="Baroncelli R."/>
        </authorList>
    </citation>
    <scope>NUCLEOTIDE SEQUENCE [LARGE SCALE GENOMIC DNA]</scope>
    <source>
        <strain evidence="2 3">LFN0009</strain>
    </source>
</reference>
<sequence length="363" mass="42184">MAIGLLSIPREIRDLILDQVVLLPDREPPLNPTVSQDRTRREYKGQGFFDGHDVWVENSQRTRIPPAGSPNTAILLVNQQIHDEAKALLASKGSHYRLDVMYVKECGLWPTWLAVPRPTTRHADSVYVQFRIFDPPSDVDPDWKNEYQFRGTDGGPPFMVWNFYAMLSDYLRYGPTAFCSQVGERSNFVIKNLVIDVLAPPANEKHDRLVPRSAERERSHDLFESFNHLVMDAEKRERSGIAWPQPPKGKEHLIPAEKLAFFMCNQLGGLLSMYRDWADYGAAVYEGIGRIEMRVDGEPRCHFDMDTMLARLPVQPITAWNEEEQLRRQKRFDEWRDQATAKRRRWKKKCESRNRRSTNDDIT</sequence>
<name>A0A8H6IS34_9PEZI</name>